<evidence type="ECO:0000256" key="1">
    <source>
        <dbReference type="SAM" id="MobiDB-lite"/>
    </source>
</evidence>
<dbReference type="Proteomes" id="UP000593562">
    <property type="component" value="Unassembled WGS sequence"/>
</dbReference>
<proteinExistence type="predicted"/>
<dbReference type="PANTHER" id="PTHR35291:SF3">
    <property type="entry name" value="PROTEIN SHROOM-LIKE"/>
    <property type="match status" value="1"/>
</dbReference>
<feature type="compositionally biased region" description="Basic residues" evidence="1">
    <location>
        <begin position="62"/>
        <end position="72"/>
    </location>
</feature>
<dbReference type="FunCoup" id="A0A7J7CPX1">
    <property type="interactions" value="55"/>
</dbReference>
<feature type="region of interest" description="Disordered" evidence="1">
    <location>
        <begin position="41"/>
        <end position="90"/>
    </location>
</feature>
<name>A0A7J7CPX1_TRIWF</name>
<dbReference type="PANTHER" id="PTHR35291">
    <property type="entry name" value="PROTEIN SHROOM-LIKE"/>
    <property type="match status" value="1"/>
</dbReference>
<sequence length="119" mass="13448">MFRALSTRRSSSSYERLTDESAVSSFEWKLKRVTSLPARVFGSSSKKLSPESTSTLDSQAKSTKKKVNKKSHPIFSLSDSSSSGKKKVTSKPEFARYMEYLKEGGMWDVNTDMPVIYFK</sequence>
<reference evidence="2 3" key="1">
    <citation type="journal article" date="2020" name="Nat. Commun.">
        <title>Genome of Tripterygium wilfordii and identification of cytochrome P450 involved in triptolide biosynthesis.</title>
        <authorList>
            <person name="Tu L."/>
            <person name="Su P."/>
            <person name="Zhang Z."/>
            <person name="Gao L."/>
            <person name="Wang J."/>
            <person name="Hu T."/>
            <person name="Zhou J."/>
            <person name="Zhang Y."/>
            <person name="Zhao Y."/>
            <person name="Liu Y."/>
            <person name="Song Y."/>
            <person name="Tong Y."/>
            <person name="Lu Y."/>
            <person name="Yang J."/>
            <person name="Xu C."/>
            <person name="Jia M."/>
            <person name="Peters R.J."/>
            <person name="Huang L."/>
            <person name="Gao W."/>
        </authorList>
    </citation>
    <scope>NUCLEOTIDE SEQUENCE [LARGE SCALE GENOMIC DNA]</scope>
    <source>
        <strain evidence="3">cv. XIE 37</strain>
        <tissue evidence="2">Leaf</tissue>
    </source>
</reference>
<dbReference type="AlphaFoldDB" id="A0A7J7CPX1"/>
<accession>A0A7J7CPX1</accession>
<comment type="caution">
    <text evidence="2">The sequence shown here is derived from an EMBL/GenBank/DDBJ whole genome shotgun (WGS) entry which is preliminary data.</text>
</comment>
<gene>
    <name evidence="2" type="ORF">HS088_TW14G00151</name>
</gene>
<feature type="compositionally biased region" description="Low complexity" evidence="1">
    <location>
        <begin position="73"/>
        <end position="83"/>
    </location>
</feature>
<evidence type="ECO:0000313" key="3">
    <source>
        <dbReference type="Proteomes" id="UP000593562"/>
    </source>
</evidence>
<protein>
    <submittedName>
        <fullName evidence="2">Uncharacterized protein</fullName>
    </submittedName>
</protein>
<feature type="region of interest" description="Disordered" evidence="1">
    <location>
        <begin position="1"/>
        <end position="22"/>
    </location>
</feature>
<feature type="compositionally biased region" description="Low complexity" evidence="1">
    <location>
        <begin position="43"/>
        <end position="56"/>
    </location>
</feature>
<evidence type="ECO:0000313" key="2">
    <source>
        <dbReference type="EMBL" id="KAF5736019.1"/>
    </source>
</evidence>
<organism evidence="2 3">
    <name type="scientific">Tripterygium wilfordii</name>
    <name type="common">Thunder God vine</name>
    <dbReference type="NCBI Taxonomy" id="458696"/>
    <lineage>
        <taxon>Eukaryota</taxon>
        <taxon>Viridiplantae</taxon>
        <taxon>Streptophyta</taxon>
        <taxon>Embryophyta</taxon>
        <taxon>Tracheophyta</taxon>
        <taxon>Spermatophyta</taxon>
        <taxon>Magnoliopsida</taxon>
        <taxon>eudicotyledons</taxon>
        <taxon>Gunneridae</taxon>
        <taxon>Pentapetalae</taxon>
        <taxon>rosids</taxon>
        <taxon>fabids</taxon>
        <taxon>Celastrales</taxon>
        <taxon>Celastraceae</taxon>
        <taxon>Tripterygium</taxon>
    </lineage>
</organism>
<dbReference type="OrthoDB" id="1097853at2759"/>
<dbReference type="EMBL" id="JAAARO010000014">
    <property type="protein sequence ID" value="KAF5736019.1"/>
    <property type="molecule type" value="Genomic_DNA"/>
</dbReference>
<dbReference type="InParanoid" id="A0A7J7CPX1"/>
<keyword evidence="3" id="KW-1185">Reference proteome</keyword>